<gene>
    <name evidence="11" type="primary">dnaX</name>
    <name evidence="13" type="ORF">TAO_1679</name>
</gene>
<reference evidence="13 14" key="1">
    <citation type="journal article" date="2017" name="ISME J.">
        <title>An acid-tolerant ammonia-oxidizing ?-proteobacterium from soil.</title>
        <authorList>
            <person name="Hayatsu M."/>
            <person name="Tago K."/>
            <person name="Uchiyama I."/>
            <person name="Toyoda A."/>
            <person name="Wang Y."/>
            <person name="Shimomura Y."/>
            <person name="Okubo T."/>
            <person name="Kurisu F."/>
            <person name="Hirono Y."/>
            <person name="Nonaka K."/>
            <person name="Akiyama H."/>
            <person name="Itoh T."/>
            <person name="Takami H."/>
        </authorList>
    </citation>
    <scope>NUCLEOTIDE SEQUENCE [LARGE SCALE GENOMIC DNA]</scope>
    <source>
        <strain evidence="13 14">TAO100</strain>
    </source>
</reference>
<dbReference type="GO" id="GO:0046872">
    <property type="term" value="F:metal ion binding"/>
    <property type="evidence" value="ECO:0007669"/>
    <property type="project" value="UniProtKB-KW"/>
</dbReference>
<keyword evidence="2 11" id="KW-0808">Transferase</keyword>
<dbReference type="PANTHER" id="PTHR11669">
    <property type="entry name" value="REPLICATION FACTOR C / DNA POLYMERASE III GAMMA-TAU SUBUNIT"/>
    <property type="match status" value="1"/>
</dbReference>
<dbReference type="InterPro" id="IPR027417">
    <property type="entry name" value="P-loop_NTPase"/>
</dbReference>
<dbReference type="PANTHER" id="PTHR11669:SF0">
    <property type="entry name" value="PROTEIN STICHEL-LIKE 2"/>
    <property type="match status" value="1"/>
</dbReference>
<dbReference type="GO" id="GO:0003887">
    <property type="term" value="F:DNA-directed DNA polymerase activity"/>
    <property type="evidence" value="ECO:0007669"/>
    <property type="project" value="UniProtKB-KW"/>
</dbReference>
<evidence type="ECO:0000256" key="8">
    <source>
        <dbReference type="ARBA" id="ARBA00022840"/>
    </source>
</evidence>
<dbReference type="Gene3D" id="3.40.50.300">
    <property type="entry name" value="P-loop containing nucleotide triphosphate hydrolases"/>
    <property type="match status" value="1"/>
</dbReference>
<dbReference type="Gene3D" id="1.20.272.10">
    <property type="match status" value="1"/>
</dbReference>
<keyword evidence="5" id="KW-0479">Metal-binding</keyword>
<dbReference type="Pfam" id="PF22608">
    <property type="entry name" value="DNAX_ATPase_lid"/>
    <property type="match status" value="1"/>
</dbReference>
<dbReference type="GO" id="GO:0003677">
    <property type="term" value="F:DNA binding"/>
    <property type="evidence" value="ECO:0007669"/>
    <property type="project" value="InterPro"/>
</dbReference>
<dbReference type="RefSeq" id="WP_096527529.1">
    <property type="nucleotide sequence ID" value="NZ_AP014836.1"/>
</dbReference>
<protein>
    <recommendedName>
        <fullName evidence="11">DNA polymerase III subunit gamma/tau</fullName>
        <ecNumber evidence="11">2.7.7.7</ecNumber>
    </recommendedName>
</protein>
<evidence type="ECO:0000256" key="9">
    <source>
        <dbReference type="ARBA" id="ARBA00022932"/>
    </source>
</evidence>
<dbReference type="FunFam" id="3.40.50.300:FF:000014">
    <property type="entry name" value="DNA polymerase III subunit gamma/tau"/>
    <property type="match status" value="1"/>
</dbReference>
<dbReference type="Gene3D" id="1.10.8.60">
    <property type="match status" value="1"/>
</dbReference>
<keyword evidence="6 11" id="KW-0547">Nucleotide-binding</keyword>
<evidence type="ECO:0000256" key="4">
    <source>
        <dbReference type="ARBA" id="ARBA00022705"/>
    </source>
</evidence>
<dbReference type="KEGG" id="ntt:TAO_1679"/>
<dbReference type="Pfam" id="PF12169">
    <property type="entry name" value="DNA_pol3_gamma3"/>
    <property type="match status" value="1"/>
</dbReference>
<dbReference type="InterPro" id="IPR008921">
    <property type="entry name" value="DNA_pol3_clamp-load_cplx_C"/>
</dbReference>
<dbReference type="Pfam" id="PF13177">
    <property type="entry name" value="DNA_pol3_delta2"/>
    <property type="match status" value="1"/>
</dbReference>
<sequence length="526" mass="58819">MSYQVLARKWRPRNFTQMVGQEHVLQALINSLDNNRLHHAFLFIGTRGVGKTTLARILAKSLNCKEGVRSSPCENCQNCQAISTGNFVDLIEVDAASRTGVDDTRELLENVHYAPTTGRYKIYLIDEIHMFSTSSFNALLKTLEEPPPHVKFLLATTNPKKIPATVLSRCLQFNLRHITPKAISTHLDKILTEEQIPSEMEALSLIACVAKGSMRDALSLLDQAIGYGGGQVTTAHVRMMLGSTDQQNLFALLNALLLRDGQVLIEKAREICSYSVDIAFIIGDLLHLLQQLALYKIAPSTVDEIGDLEEFQTLANQMSPEDIQLFYQIALIGSRDLAHVPDPRTAFEMLLLRMLCFHPINEDFTPQIFAQTKSTKAEITALIPPLEQKSIDSSLPNHDDWPKLAIRLKLTAVARQLAENCTLDRCENDTLYLQLAPNMANLHNKRAEDRLQQALSEHYGRSMRLVIQIAESATTVDTAAIRRNKEHTAQQQAAAESIQNDTNVKALCETLNARLLPNSIRPLEIK</sequence>
<comment type="catalytic activity">
    <reaction evidence="10 11">
        <text>DNA(n) + a 2'-deoxyribonucleoside 5'-triphosphate = DNA(n+1) + diphosphate</text>
        <dbReference type="Rhea" id="RHEA:22508"/>
        <dbReference type="Rhea" id="RHEA-COMP:17339"/>
        <dbReference type="Rhea" id="RHEA-COMP:17340"/>
        <dbReference type="ChEBI" id="CHEBI:33019"/>
        <dbReference type="ChEBI" id="CHEBI:61560"/>
        <dbReference type="ChEBI" id="CHEBI:173112"/>
        <dbReference type="EC" id="2.7.7.7"/>
    </reaction>
</comment>
<evidence type="ECO:0000256" key="5">
    <source>
        <dbReference type="ARBA" id="ARBA00022723"/>
    </source>
</evidence>
<dbReference type="GO" id="GO:0006261">
    <property type="term" value="P:DNA-templated DNA replication"/>
    <property type="evidence" value="ECO:0007669"/>
    <property type="project" value="TreeGrafter"/>
</dbReference>
<dbReference type="InterPro" id="IPR050238">
    <property type="entry name" value="DNA_Rep/Repair_Clamp_Loader"/>
</dbReference>
<evidence type="ECO:0000256" key="3">
    <source>
        <dbReference type="ARBA" id="ARBA00022695"/>
    </source>
</evidence>
<evidence type="ECO:0000313" key="14">
    <source>
        <dbReference type="Proteomes" id="UP000243679"/>
    </source>
</evidence>
<comment type="similarity">
    <text evidence="1 11">Belongs to the DnaX/STICHEL family.</text>
</comment>
<evidence type="ECO:0000256" key="6">
    <source>
        <dbReference type="ARBA" id="ARBA00022741"/>
    </source>
</evidence>
<dbReference type="InterPro" id="IPR012763">
    <property type="entry name" value="DNA_pol_III_sug/sutau_N"/>
</dbReference>
<keyword evidence="7" id="KW-0862">Zinc</keyword>
<dbReference type="SUPFAM" id="SSF52540">
    <property type="entry name" value="P-loop containing nucleoside triphosphate hydrolases"/>
    <property type="match status" value="1"/>
</dbReference>
<proteinExistence type="inferred from homology"/>
<dbReference type="InterPro" id="IPR021029">
    <property type="entry name" value="DNA_pol_III_tau_dom-5"/>
</dbReference>
<dbReference type="NCBIfam" id="NF004046">
    <property type="entry name" value="PRK05563.1"/>
    <property type="match status" value="1"/>
</dbReference>
<dbReference type="OrthoDB" id="9810148at2"/>
<evidence type="ECO:0000256" key="1">
    <source>
        <dbReference type="ARBA" id="ARBA00006360"/>
    </source>
</evidence>
<dbReference type="GO" id="GO:0005524">
    <property type="term" value="F:ATP binding"/>
    <property type="evidence" value="ECO:0007669"/>
    <property type="project" value="UniProtKB-KW"/>
</dbReference>
<organism evidence="13 14">
    <name type="scientific">Candidatus Nitrosoglobus terrae</name>
    <dbReference type="NCBI Taxonomy" id="1630141"/>
    <lineage>
        <taxon>Bacteria</taxon>
        <taxon>Pseudomonadati</taxon>
        <taxon>Pseudomonadota</taxon>
        <taxon>Gammaproteobacteria</taxon>
        <taxon>Chromatiales</taxon>
        <taxon>Chromatiaceae</taxon>
        <taxon>Candidatus Nitrosoglobus</taxon>
    </lineage>
</organism>
<comment type="subunit">
    <text evidence="11">DNA polymerase III contains a core (composed of alpha, epsilon and theta chains) that associates with a tau subunit. This core dimerizes to form the POLIII' complex. PolIII' associates with the gamma complex (composed of gamma, delta, delta', psi and chi chains) and with the beta chain to form the complete DNA polymerase III complex.</text>
</comment>
<dbReference type="SUPFAM" id="SSF48019">
    <property type="entry name" value="post-AAA+ oligomerization domain-like"/>
    <property type="match status" value="1"/>
</dbReference>
<dbReference type="SMART" id="SM00382">
    <property type="entry name" value="AAA"/>
    <property type="match status" value="1"/>
</dbReference>
<feature type="domain" description="AAA+ ATPase" evidence="12">
    <location>
        <begin position="37"/>
        <end position="179"/>
    </location>
</feature>
<evidence type="ECO:0000256" key="2">
    <source>
        <dbReference type="ARBA" id="ARBA00022679"/>
    </source>
</evidence>
<keyword evidence="14" id="KW-1185">Reference proteome</keyword>
<name>A0A1Q2SPM8_9GAMM</name>
<dbReference type="InterPro" id="IPR003593">
    <property type="entry name" value="AAA+_ATPase"/>
</dbReference>
<dbReference type="CDD" id="cd00009">
    <property type="entry name" value="AAA"/>
    <property type="match status" value="1"/>
</dbReference>
<evidence type="ECO:0000259" key="12">
    <source>
        <dbReference type="SMART" id="SM00382"/>
    </source>
</evidence>
<keyword evidence="8 11" id="KW-0067">ATP-binding</keyword>
<dbReference type="EMBL" id="AP014836">
    <property type="protein sequence ID" value="BAW81049.1"/>
    <property type="molecule type" value="Genomic_DNA"/>
</dbReference>
<dbReference type="EC" id="2.7.7.7" evidence="11"/>
<dbReference type="AlphaFoldDB" id="A0A1Q2SPM8"/>
<dbReference type="FunFam" id="1.10.8.60:FF:000013">
    <property type="entry name" value="DNA polymerase III subunit gamma/tau"/>
    <property type="match status" value="1"/>
</dbReference>
<dbReference type="InterPro" id="IPR022754">
    <property type="entry name" value="DNA_pol_III_gamma-3"/>
</dbReference>
<dbReference type="NCBIfam" id="TIGR02397">
    <property type="entry name" value="dnaX_nterm"/>
    <property type="match status" value="1"/>
</dbReference>
<dbReference type="InterPro" id="IPR001270">
    <property type="entry name" value="ClpA/B"/>
</dbReference>
<evidence type="ECO:0000256" key="10">
    <source>
        <dbReference type="ARBA" id="ARBA00049244"/>
    </source>
</evidence>
<dbReference type="Gene3D" id="3.30.300.150">
    <property type="entry name" value="DNA polymerase III, tau subunit, domain V"/>
    <property type="match status" value="1"/>
</dbReference>
<evidence type="ECO:0000313" key="13">
    <source>
        <dbReference type="EMBL" id="BAW81049.1"/>
    </source>
</evidence>
<evidence type="ECO:0000256" key="11">
    <source>
        <dbReference type="RuleBase" id="RU364063"/>
    </source>
</evidence>
<keyword evidence="9 11" id="KW-0239">DNA-directed DNA polymerase</keyword>
<dbReference type="PRINTS" id="PR00300">
    <property type="entry name" value="CLPPROTEASEA"/>
</dbReference>
<keyword evidence="3 11" id="KW-0548">Nucleotidyltransferase</keyword>
<dbReference type="NCBIfam" id="NF005942">
    <property type="entry name" value="PRK07994.1"/>
    <property type="match status" value="1"/>
</dbReference>
<keyword evidence="4 11" id="KW-0235">DNA replication</keyword>
<dbReference type="CDD" id="cd18137">
    <property type="entry name" value="HLD_clamp_pol_III_gamma_tau"/>
    <property type="match status" value="1"/>
</dbReference>
<comment type="function">
    <text evidence="11">DNA polymerase III is a complex, multichain enzyme responsible for most of the replicative synthesis in bacteria. This DNA polymerase also exhibits 3' to 5' exonuclease activity.</text>
</comment>
<dbReference type="GO" id="GO:0009360">
    <property type="term" value="C:DNA polymerase III complex"/>
    <property type="evidence" value="ECO:0007669"/>
    <property type="project" value="InterPro"/>
</dbReference>
<dbReference type="InterPro" id="IPR045085">
    <property type="entry name" value="HLD_clamp_pol_III_gamma_tau"/>
</dbReference>
<dbReference type="FunFam" id="1.20.272.10:FF:000003">
    <property type="entry name" value="DNA polymerase III subunit gamma/tau"/>
    <property type="match status" value="1"/>
</dbReference>
<accession>A0A1Q2SPM8</accession>
<evidence type="ECO:0000256" key="7">
    <source>
        <dbReference type="ARBA" id="ARBA00022833"/>
    </source>
</evidence>
<dbReference type="Pfam" id="PF12170">
    <property type="entry name" value="DNA_pol3_tau_5"/>
    <property type="match status" value="1"/>
</dbReference>
<dbReference type="InterPro" id="IPR038249">
    <property type="entry name" value="PolIII_tau_V_sf"/>
</dbReference>
<dbReference type="Proteomes" id="UP000243679">
    <property type="component" value="Chromosome"/>
</dbReference>